<dbReference type="KEGG" id="cpas:Clopa_1584"/>
<reference evidence="6 7" key="1">
    <citation type="submission" date="2012-01" db="EMBL/GenBank/DDBJ databases">
        <title>Complete sequence of chromosome of Clostridium pasteurianum BC1.</title>
        <authorList>
            <consortium name="US DOE Joint Genome Institute"/>
            <person name="Lucas S."/>
            <person name="Han J."/>
            <person name="Lapidus A."/>
            <person name="Cheng J.-F."/>
            <person name="Goodwin L."/>
            <person name="Pitluck S."/>
            <person name="Peters L."/>
            <person name="Mikhailova N."/>
            <person name="Teshima H."/>
            <person name="Detter J.C."/>
            <person name="Han C."/>
            <person name="Tapia R."/>
            <person name="Land M."/>
            <person name="Hauser L."/>
            <person name="Kyrpides N."/>
            <person name="Ivanova N."/>
            <person name="Pagani I."/>
            <person name="Dunn J."/>
            <person name="Taghavi S."/>
            <person name="Francis A."/>
            <person name="van der Lelie D."/>
            <person name="Woyke T."/>
        </authorList>
    </citation>
    <scope>NUCLEOTIDE SEQUENCE [LARGE SCALE GENOMIC DNA]</scope>
    <source>
        <strain evidence="6 7">BC1</strain>
    </source>
</reference>
<keyword evidence="3" id="KW-0378">Hydrolase</keyword>
<evidence type="ECO:0000256" key="2">
    <source>
        <dbReference type="ARBA" id="ARBA00022723"/>
    </source>
</evidence>
<dbReference type="InterPro" id="IPR024079">
    <property type="entry name" value="MetalloPept_cat_dom_sf"/>
</dbReference>
<dbReference type="PATRIC" id="fig|86416.3.peg.1559"/>
<keyword evidence="7" id="KW-1185">Reference proteome</keyword>
<evidence type="ECO:0000256" key="3">
    <source>
        <dbReference type="ARBA" id="ARBA00022801"/>
    </source>
</evidence>
<evidence type="ECO:0000256" key="4">
    <source>
        <dbReference type="ARBA" id="ARBA00022833"/>
    </source>
</evidence>
<proteinExistence type="predicted"/>
<evidence type="ECO:0000313" key="7">
    <source>
        <dbReference type="Proteomes" id="UP000013523"/>
    </source>
</evidence>
<dbReference type="EMBL" id="CP003261">
    <property type="protein sequence ID" value="AGK96512.1"/>
    <property type="molecule type" value="Genomic_DNA"/>
</dbReference>
<keyword evidence="4" id="KW-0862">Zinc</keyword>
<dbReference type="AlphaFoldDB" id="R4K0C1"/>
<dbReference type="PRINTS" id="PR00138">
    <property type="entry name" value="MATRIXIN"/>
</dbReference>
<evidence type="ECO:0000256" key="1">
    <source>
        <dbReference type="ARBA" id="ARBA00022670"/>
    </source>
</evidence>
<dbReference type="InterPro" id="IPR021190">
    <property type="entry name" value="Pept_M10A"/>
</dbReference>
<dbReference type="Gene3D" id="3.40.390.10">
    <property type="entry name" value="Collagenase (Catalytic Domain)"/>
    <property type="match status" value="1"/>
</dbReference>
<dbReference type="RefSeq" id="WP_015614831.1">
    <property type="nucleotide sequence ID" value="NC_021182.1"/>
</dbReference>
<dbReference type="SUPFAM" id="SSF55486">
    <property type="entry name" value="Metalloproteases ('zincins'), catalytic domain"/>
    <property type="match status" value="1"/>
</dbReference>
<evidence type="ECO:0000259" key="5">
    <source>
        <dbReference type="Pfam" id="PF00413"/>
    </source>
</evidence>
<organism evidence="6 7">
    <name type="scientific">Clostridium pasteurianum BC1</name>
    <dbReference type="NCBI Taxonomy" id="86416"/>
    <lineage>
        <taxon>Bacteria</taxon>
        <taxon>Bacillati</taxon>
        <taxon>Bacillota</taxon>
        <taxon>Clostridia</taxon>
        <taxon>Eubacteriales</taxon>
        <taxon>Clostridiaceae</taxon>
        <taxon>Clostridium</taxon>
    </lineage>
</organism>
<dbReference type="HOGENOM" id="CLU_1387824_0_0_9"/>
<gene>
    <name evidence="6" type="ORF">Clopa_1584</name>
</gene>
<dbReference type="Pfam" id="PF00413">
    <property type="entry name" value="Peptidase_M10"/>
    <property type="match status" value="1"/>
</dbReference>
<keyword evidence="1" id="KW-0645">Protease</keyword>
<dbReference type="GO" id="GO:0004222">
    <property type="term" value="F:metalloendopeptidase activity"/>
    <property type="evidence" value="ECO:0007669"/>
    <property type="project" value="InterPro"/>
</dbReference>
<dbReference type="MEROPS" id="M10.015"/>
<evidence type="ECO:0000313" key="6">
    <source>
        <dbReference type="EMBL" id="AGK96512.1"/>
    </source>
</evidence>
<dbReference type="eggNOG" id="COG5549">
    <property type="taxonomic scope" value="Bacteria"/>
</dbReference>
<name>R4K0C1_CLOPA</name>
<accession>R4K0C1</accession>
<dbReference type="Proteomes" id="UP000013523">
    <property type="component" value="Chromosome"/>
</dbReference>
<keyword evidence="2" id="KW-0479">Metal-binding</keyword>
<sequence>MRAKKCIFTILFISILLVIFYSISVFAYNTFNEHTRSSRVDPMYYSIDSSANSYSSAIFDGVGAWNDSSHYTRLLYNSDAADVFFSADAFADESAHIIAKTLFISVDADFQLYSVNPNVSNWDINLIEINTLVMPKLTAYKQQGTMAHELGHAMGLAHNTNPHSIMCQLKDHRAVNYPTTDDINGIIHLYY</sequence>
<dbReference type="InterPro" id="IPR001818">
    <property type="entry name" value="Pept_M10_metallopeptidase"/>
</dbReference>
<protein>
    <submittedName>
        <fullName evidence="6">Matrixin</fullName>
    </submittedName>
</protein>
<feature type="domain" description="Peptidase M10 metallopeptidase" evidence="5">
    <location>
        <begin position="137"/>
        <end position="190"/>
    </location>
</feature>
<dbReference type="GO" id="GO:0006508">
    <property type="term" value="P:proteolysis"/>
    <property type="evidence" value="ECO:0007669"/>
    <property type="project" value="UniProtKB-KW"/>
</dbReference>
<dbReference type="GO" id="GO:0008270">
    <property type="term" value="F:zinc ion binding"/>
    <property type="evidence" value="ECO:0007669"/>
    <property type="project" value="InterPro"/>
</dbReference>
<dbReference type="GO" id="GO:0031012">
    <property type="term" value="C:extracellular matrix"/>
    <property type="evidence" value="ECO:0007669"/>
    <property type="project" value="InterPro"/>
</dbReference>
<dbReference type="OrthoDB" id="2942003at2"/>